<evidence type="ECO:0000313" key="2">
    <source>
        <dbReference type="Proteomes" id="UP000176429"/>
    </source>
</evidence>
<sequence length="382" mass="39076">MNLVKISLRVLFLTLFVFAIIGLSQISLFETEQAAAQAGGDHLTGWAWSSNIGWVSFQGTGYGVAVNSGELEGYAWSSNIGWIRFGGLVGCPGGGNCDARFSGNRIVGWARACAGAATPASCSGGTNPASGGWDGWISLSGSGYGISENPDTTLSGFAWGSDVVGWVSFARAKHEGGATFSITANNVVINPGVTQSIPVAVVWTNAAGARRVDLAVTTNPLPAGVTLSFTGNRDRCSSYSGTTCSTEASLVVAGNASSGTYSITIKGDTSSPPALTASKSFNLTINDLPASVRLQVNGSDGPVRVIRGQKVKLTWTTMNVDACAGTNFSTGGVPNNPTIGVMSAPVLSATTYTLTCTRAGAAISDNRDTVTVSLKTPGGGEF</sequence>
<dbReference type="EMBL" id="MHSH01000058">
    <property type="protein sequence ID" value="OHA39955.1"/>
    <property type="molecule type" value="Genomic_DNA"/>
</dbReference>
<protein>
    <submittedName>
        <fullName evidence="1">Uncharacterized protein</fullName>
    </submittedName>
</protein>
<name>A0A1G2NV28_9BACT</name>
<gene>
    <name evidence="1" type="ORF">A3H68_03645</name>
</gene>
<proteinExistence type="predicted"/>
<reference evidence="1 2" key="1">
    <citation type="journal article" date="2016" name="Nat. Commun.">
        <title>Thousands of microbial genomes shed light on interconnected biogeochemical processes in an aquifer system.</title>
        <authorList>
            <person name="Anantharaman K."/>
            <person name="Brown C.T."/>
            <person name="Hug L.A."/>
            <person name="Sharon I."/>
            <person name="Castelle C.J."/>
            <person name="Probst A.J."/>
            <person name="Thomas B.C."/>
            <person name="Singh A."/>
            <person name="Wilkins M.J."/>
            <person name="Karaoz U."/>
            <person name="Brodie E.L."/>
            <person name="Williams K.H."/>
            <person name="Hubbard S.S."/>
            <person name="Banfield J.F."/>
        </authorList>
    </citation>
    <scope>NUCLEOTIDE SEQUENCE [LARGE SCALE GENOMIC DNA]</scope>
</reference>
<evidence type="ECO:0000313" key="1">
    <source>
        <dbReference type="EMBL" id="OHA39955.1"/>
    </source>
</evidence>
<organism evidence="1 2">
    <name type="scientific">Candidatus Taylorbacteria bacterium RIFCSPLOWO2_02_FULL_46_40</name>
    <dbReference type="NCBI Taxonomy" id="1802329"/>
    <lineage>
        <taxon>Bacteria</taxon>
        <taxon>Candidatus Tayloriibacteriota</taxon>
    </lineage>
</organism>
<dbReference type="Proteomes" id="UP000176429">
    <property type="component" value="Unassembled WGS sequence"/>
</dbReference>
<accession>A0A1G2NV28</accession>
<dbReference type="AlphaFoldDB" id="A0A1G2NV28"/>
<comment type="caution">
    <text evidence="1">The sequence shown here is derived from an EMBL/GenBank/DDBJ whole genome shotgun (WGS) entry which is preliminary data.</text>
</comment>